<dbReference type="Pfam" id="PF17917">
    <property type="entry name" value="RT_RNaseH"/>
    <property type="match status" value="1"/>
</dbReference>
<dbReference type="InterPro" id="IPR001584">
    <property type="entry name" value="Integrase_cat-core"/>
</dbReference>
<dbReference type="CDD" id="cd09274">
    <property type="entry name" value="RNase_HI_RT_Ty3"/>
    <property type="match status" value="2"/>
</dbReference>
<dbReference type="Pfam" id="PF17919">
    <property type="entry name" value="RT_RNaseH_2"/>
    <property type="match status" value="1"/>
</dbReference>
<keyword evidence="12" id="KW-1185">Reference proteome</keyword>
<dbReference type="GO" id="GO:0004519">
    <property type="term" value="F:endonuclease activity"/>
    <property type="evidence" value="ECO:0007669"/>
    <property type="project" value="UniProtKB-KW"/>
</dbReference>
<evidence type="ECO:0000256" key="8">
    <source>
        <dbReference type="ARBA" id="ARBA00023268"/>
    </source>
</evidence>
<accession>A0AAD8VDV1</accession>
<dbReference type="SUPFAM" id="SSF50630">
    <property type="entry name" value="Acid proteases"/>
    <property type="match status" value="1"/>
</dbReference>
<comment type="caution">
    <text evidence="11">The sequence shown here is derived from an EMBL/GenBank/DDBJ whole genome shotgun (WGS) entry which is preliminary data.</text>
</comment>
<dbReference type="GO" id="GO:0003964">
    <property type="term" value="F:RNA-directed DNA polymerase activity"/>
    <property type="evidence" value="ECO:0007669"/>
    <property type="project" value="UniProtKB-KW"/>
</dbReference>
<dbReference type="PROSITE" id="PS50994">
    <property type="entry name" value="INTEGRASE"/>
    <property type="match status" value="1"/>
</dbReference>
<dbReference type="InterPro" id="IPR050951">
    <property type="entry name" value="Retrovirus_Pol_polyprotein"/>
</dbReference>
<sequence length="1936" mass="221809">KGQANHLNVEEVMNEPDAVMGMPPDRDVEFIIELLPGTGPIAKRPYPMSTDELKELKKQLKEQLGKGFIRESSSPWGAPVLFVEKKDKSQRLVMDFRSLNEVTIKNKYPLPRINDLFDQLIGASVFSKIDLRSGYFQLKIREHDIPKTAFVTRYGSYEYTVMPFGLTNAPSYFMNMMNKVFMEFLDKFVVVFIDDILIYSKSEEEHEKHLRLVLEKLREHQLYAKFSKCEFWLSEVGFLGHIISKEGIAVDPSKVAALTEWEPPKNVGEIRSFLGLAGYYRRFIENFSKIAKPMTELLKKEKKFAWTDACEASFQELKKRLVSAPILCLPDLEKEFQVYCDASHQGLGSVLMQEGKVAAYASRQLKKHEVNYPTHDIELASVVHALKTWRHYLMGKRCEVFTDHKSLKYIFTQKDLNMRQRRWLELIKDYDLSLQYHPGKANVVADALSRKSYLNWLSTEDLPEDLCQALKDLSLEVVPEGFVASLIVQPTLMDRIKETQKGDEDIEKIKENLKEDKAKGFCEDEQGIVWFGKRICVANDPELRKIIFQEAHETPYSIHPGNTKMYMDLKERFWWNNMKRDIAEYIAKCDVCSRVKAEHQKPAGLLQPLKVPDWKWDQIGMDFITGLPRTKSGVTAACGAENTREKSSRRAGIRGNSLPEEIDAIAIVIERDIISIIIIIISTIYTPSPPLHLVTAVAIRLRMLARGIITMNPSSKLLVNTFCSSLGSTLLFIESTTIHPLYLWVIKIFGAVAGSEALLRSSLQFLFGKSTTTATVVDEAPGISMNEVRKKLFTISLSGKAAHWYKLLKNGDSIDWEDIVPLFYSKFYPPNKTLLDTSCSGSFTRKNEEFKRDLLDRIQENTEGWENDKDRELGIIYDYKCIEAFMDTDKFRNMSATYGLDSQVVANLYKAFASHYELPKKNFDKYHEPYKDKVDSSVNKCVVVETVDNVIPEAYIEKTPFPAKMKEYSVISSAVNKSEKKPKELEEQIKIEPAVAIVKDLVTENVEDGHIIFCEDASNIVSHPNKSKQVSVPMLSVRIGDHCYYGLCDIGASVSAIPYELYTEIMHEIGSCELEDIDVVIHLANRETISPIGIVRDVEVLCGKIKYPADFLVLGSAASDHCPIIFGRPFLNTCGAIIDCKKEKILTRFAGEPYEFNFSKFTKTPYKVDLPSNDFKMEQCASIVLVPNNPLQQHLENSESEAFRKERDELEEIFLRQPILKHDLPVEDLGTTPPPKEDPVFDLKPLANLKYAHIDDKKIYPVIISSKLSEIEEERLLEILKKHRGAIGYTLDDLKGISPSICQHAINMEEDAKPIVEHQRRLIPKMKEVVRNEVLKLLEAGIIYPIADSRWVSPVHCVPKKGGMTVVPNDNDELIPQRIVVGYRMCIDFRKVNKVTKKDHYPLPFIDQMLERCMSAIFHGFCESIVEVFMDDFSVYGNSFDNCLRNLDKVLQRCEETNLVLNWEKCHFMVNEGIVLGHKISERGIEVDRAKVEAIEKMPYPRDVKGIRSVLGHAGFYRRFIKDFSKISKPLTNLLQKDVPFVFDDDCKEAFETLKKALTTAPVVEPPDWNLPFEIMCDASDFAVGAVLGQRVDKKLNFRPYIVDSKVTIHTDHAAIRYLMTKKDAKPRLIRWVLLLQEFDLHIIDRKAQQRRKFFYDLRHYFWDDPHLYKEGVDGIMRRCVPEYEQQEILNKCHGSVYGGHHAGDRTAQKVLQSGFYWPTLFKDARKFILSCDECQRVGNISRRNEMPMNYTLVIEPFDCWGFDFMGPFPSSEGNTHILVAVDYVTKWVEAIPTKSADGETSIKMLVDVIFPRFGVPRYIMTDGGSHFIHGGFRKTLAKYGINHRIASAYHPQTSGQVELSNREIKAILGKTVNKSRKNWPSKLKEALWAYRTAYKNPMGMSPYKMVYGKACHLPLELEHKAYWAVRELNKDPKLA</sequence>
<evidence type="ECO:0000256" key="5">
    <source>
        <dbReference type="ARBA" id="ARBA00022759"/>
    </source>
</evidence>
<dbReference type="CDD" id="cd00303">
    <property type="entry name" value="retropepsin_like"/>
    <property type="match status" value="1"/>
</dbReference>
<dbReference type="InterPro" id="IPR041577">
    <property type="entry name" value="RT_RNaseH_2"/>
</dbReference>
<evidence type="ECO:0000313" key="12">
    <source>
        <dbReference type="Proteomes" id="UP001231189"/>
    </source>
</evidence>
<organism evidence="11 12">
    <name type="scientific">Lolium multiflorum</name>
    <name type="common">Italian ryegrass</name>
    <name type="synonym">Lolium perenne subsp. multiflorum</name>
    <dbReference type="NCBI Taxonomy" id="4521"/>
    <lineage>
        <taxon>Eukaryota</taxon>
        <taxon>Viridiplantae</taxon>
        <taxon>Streptophyta</taxon>
        <taxon>Embryophyta</taxon>
        <taxon>Tracheophyta</taxon>
        <taxon>Spermatophyta</taxon>
        <taxon>Magnoliopsida</taxon>
        <taxon>Liliopsida</taxon>
        <taxon>Poales</taxon>
        <taxon>Poaceae</taxon>
        <taxon>BOP clade</taxon>
        <taxon>Pooideae</taxon>
        <taxon>Poodae</taxon>
        <taxon>Poeae</taxon>
        <taxon>Poeae Chloroplast Group 2 (Poeae type)</taxon>
        <taxon>Loliodinae</taxon>
        <taxon>Loliinae</taxon>
        <taxon>Lolium</taxon>
    </lineage>
</organism>
<evidence type="ECO:0000259" key="10">
    <source>
        <dbReference type="PROSITE" id="PS50994"/>
    </source>
</evidence>
<keyword evidence="3" id="KW-0548">Nucleotidyltransferase</keyword>
<dbReference type="GO" id="GO:0015074">
    <property type="term" value="P:DNA integration"/>
    <property type="evidence" value="ECO:0007669"/>
    <property type="project" value="InterPro"/>
</dbReference>
<dbReference type="SUPFAM" id="SSF53098">
    <property type="entry name" value="Ribonuclease H-like"/>
    <property type="match status" value="1"/>
</dbReference>
<dbReference type="Pfam" id="PF00665">
    <property type="entry name" value="rve"/>
    <property type="match status" value="1"/>
</dbReference>
<dbReference type="Gene3D" id="3.30.70.270">
    <property type="match status" value="5"/>
</dbReference>
<dbReference type="CDD" id="cd01647">
    <property type="entry name" value="RT_LTR"/>
    <property type="match status" value="2"/>
</dbReference>
<dbReference type="InterPro" id="IPR041588">
    <property type="entry name" value="Integrase_H2C2"/>
</dbReference>
<dbReference type="EC" id="2.7.7.49" evidence="1"/>
<reference evidence="11" key="1">
    <citation type="submission" date="2023-07" db="EMBL/GenBank/DDBJ databases">
        <title>A chromosome-level genome assembly of Lolium multiflorum.</title>
        <authorList>
            <person name="Chen Y."/>
            <person name="Copetti D."/>
            <person name="Kolliker R."/>
            <person name="Studer B."/>
        </authorList>
    </citation>
    <scope>NUCLEOTIDE SEQUENCE</scope>
    <source>
        <strain evidence="11">02402/16</strain>
        <tissue evidence="11">Leaf</tissue>
    </source>
</reference>
<dbReference type="InterPro" id="IPR043502">
    <property type="entry name" value="DNA/RNA_pol_sf"/>
</dbReference>
<dbReference type="FunFam" id="3.30.70.270:FF:000020">
    <property type="entry name" value="Transposon Tf2-6 polyprotein-like Protein"/>
    <property type="match status" value="1"/>
</dbReference>
<keyword evidence="6" id="KW-0378">Hydrolase</keyword>
<name>A0AAD8VDV1_LOLMU</name>
<proteinExistence type="predicted"/>
<evidence type="ECO:0000256" key="1">
    <source>
        <dbReference type="ARBA" id="ARBA00012493"/>
    </source>
</evidence>
<dbReference type="Gene3D" id="3.30.420.10">
    <property type="entry name" value="Ribonuclease H-like superfamily/Ribonuclease H"/>
    <property type="match status" value="1"/>
</dbReference>
<dbReference type="PANTHER" id="PTHR37984">
    <property type="entry name" value="PROTEIN CBG26694"/>
    <property type="match status" value="1"/>
</dbReference>
<evidence type="ECO:0000256" key="3">
    <source>
        <dbReference type="ARBA" id="ARBA00022695"/>
    </source>
</evidence>
<dbReference type="Proteomes" id="UP001231189">
    <property type="component" value="Unassembled WGS sequence"/>
</dbReference>
<evidence type="ECO:0000256" key="4">
    <source>
        <dbReference type="ARBA" id="ARBA00022722"/>
    </source>
</evidence>
<dbReference type="Gene3D" id="1.10.340.70">
    <property type="match status" value="2"/>
</dbReference>
<feature type="domain" description="Reverse transcriptase" evidence="9">
    <location>
        <begin position="64"/>
        <end position="243"/>
    </location>
</feature>
<feature type="non-terminal residue" evidence="11">
    <location>
        <position position="1936"/>
    </location>
</feature>
<dbReference type="InterPro" id="IPR000477">
    <property type="entry name" value="RT_dom"/>
</dbReference>
<dbReference type="GO" id="GO:0003676">
    <property type="term" value="F:nucleic acid binding"/>
    <property type="evidence" value="ECO:0007669"/>
    <property type="project" value="InterPro"/>
</dbReference>
<dbReference type="Pfam" id="PF00078">
    <property type="entry name" value="RVT_1"/>
    <property type="match status" value="2"/>
</dbReference>
<dbReference type="PANTHER" id="PTHR37984:SF5">
    <property type="entry name" value="PROTEIN NYNRIN-LIKE"/>
    <property type="match status" value="1"/>
</dbReference>
<evidence type="ECO:0000313" key="11">
    <source>
        <dbReference type="EMBL" id="KAK1601548.1"/>
    </source>
</evidence>
<dbReference type="SUPFAM" id="SSF56672">
    <property type="entry name" value="DNA/RNA polymerases"/>
    <property type="match status" value="2"/>
</dbReference>
<dbReference type="GO" id="GO:0016787">
    <property type="term" value="F:hydrolase activity"/>
    <property type="evidence" value="ECO:0007669"/>
    <property type="project" value="UniProtKB-KW"/>
</dbReference>
<dbReference type="InterPro" id="IPR036397">
    <property type="entry name" value="RNaseH_sf"/>
</dbReference>
<keyword evidence="5" id="KW-0255">Endonuclease</keyword>
<keyword evidence="7" id="KW-0695">RNA-directed DNA polymerase</keyword>
<dbReference type="InterPro" id="IPR043128">
    <property type="entry name" value="Rev_trsase/Diguanyl_cyclase"/>
</dbReference>
<keyword evidence="8" id="KW-0511">Multifunctional enzyme</keyword>
<keyword evidence="2" id="KW-0808">Transferase</keyword>
<dbReference type="PROSITE" id="PS50878">
    <property type="entry name" value="RT_POL"/>
    <property type="match status" value="1"/>
</dbReference>
<dbReference type="InterPro" id="IPR021109">
    <property type="entry name" value="Peptidase_aspartic_dom_sf"/>
</dbReference>
<evidence type="ECO:0000256" key="2">
    <source>
        <dbReference type="ARBA" id="ARBA00022679"/>
    </source>
</evidence>
<keyword evidence="4" id="KW-0540">Nuclease</keyword>
<dbReference type="Pfam" id="PF17921">
    <property type="entry name" value="Integrase_H2C2"/>
    <property type="match status" value="2"/>
</dbReference>
<dbReference type="Gene3D" id="2.40.70.10">
    <property type="entry name" value="Acid Proteases"/>
    <property type="match status" value="1"/>
</dbReference>
<protein>
    <recommendedName>
        <fullName evidence="1">RNA-directed DNA polymerase</fullName>
        <ecNumber evidence="1">2.7.7.49</ecNumber>
    </recommendedName>
</protein>
<evidence type="ECO:0000256" key="7">
    <source>
        <dbReference type="ARBA" id="ARBA00022918"/>
    </source>
</evidence>
<dbReference type="InterPro" id="IPR041373">
    <property type="entry name" value="RT_RNaseH"/>
</dbReference>
<dbReference type="InterPro" id="IPR012337">
    <property type="entry name" value="RNaseH-like_sf"/>
</dbReference>
<evidence type="ECO:0000259" key="9">
    <source>
        <dbReference type="PROSITE" id="PS50878"/>
    </source>
</evidence>
<dbReference type="EMBL" id="JAUUTY010000398">
    <property type="protein sequence ID" value="KAK1601548.1"/>
    <property type="molecule type" value="Genomic_DNA"/>
</dbReference>
<dbReference type="FunFam" id="3.30.70.270:FF:000026">
    <property type="entry name" value="Transposon Ty3-G Gag-Pol polyprotein"/>
    <property type="match status" value="1"/>
</dbReference>
<dbReference type="Gene3D" id="3.10.10.10">
    <property type="entry name" value="HIV Type 1 Reverse Transcriptase, subunit A, domain 1"/>
    <property type="match status" value="2"/>
</dbReference>
<feature type="non-terminal residue" evidence="11">
    <location>
        <position position="1"/>
    </location>
</feature>
<feature type="domain" description="Integrase catalytic" evidence="10">
    <location>
        <begin position="1753"/>
        <end position="1911"/>
    </location>
</feature>
<gene>
    <name evidence="11" type="ORF">QYE76_037197</name>
</gene>
<evidence type="ECO:0000256" key="6">
    <source>
        <dbReference type="ARBA" id="ARBA00022801"/>
    </source>
</evidence>